<evidence type="ECO:0000313" key="2">
    <source>
        <dbReference type="Proteomes" id="UP000827892"/>
    </source>
</evidence>
<dbReference type="AlphaFoldDB" id="A0AAE9J0R4"/>
<proteinExistence type="predicted"/>
<evidence type="ECO:0000313" key="1">
    <source>
        <dbReference type="EMBL" id="ULU14147.1"/>
    </source>
</evidence>
<gene>
    <name evidence="1" type="ORF">L3Y34_016573</name>
</gene>
<accession>A0AAE9J0R4</accession>
<sequence>MAEEAAENVPVPPPLPWNGNLHLIRYLEHILDEFLAARRPRHIEDLEPLHDPFDFLRWPPIPQFEMERELFLELHHQGLDHHLDNENFDLEDIFEDQEILLNRQMEMDYWEDEEEELELPEFEEEDEMDMVFFIEEEDDEDVDDEEIPDELFEVPMI</sequence>
<dbReference type="Proteomes" id="UP000827892">
    <property type="component" value="Chromosome I"/>
</dbReference>
<organism evidence="1 2">
    <name type="scientific">Caenorhabditis briggsae</name>
    <dbReference type="NCBI Taxonomy" id="6238"/>
    <lineage>
        <taxon>Eukaryota</taxon>
        <taxon>Metazoa</taxon>
        <taxon>Ecdysozoa</taxon>
        <taxon>Nematoda</taxon>
        <taxon>Chromadorea</taxon>
        <taxon>Rhabditida</taxon>
        <taxon>Rhabditina</taxon>
        <taxon>Rhabditomorpha</taxon>
        <taxon>Rhabditoidea</taxon>
        <taxon>Rhabditidae</taxon>
        <taxon>Peloderinae</taxon>
        <taxon>Caenorhabditis</taxon>
    </lineage>
</organism>
<protein>
    <submittedName>
        <fullName evidence="1">Uncharacterized protein</fullName>
    </submittedName>
</protein>
<name>A0AAE9J0R4_CAEBR</name>
<reference evidence="1 2" key="1">
    <citation type="submission" date="2022-05" db="EMBL/GenBank/DDBJ databases">
        <title>Chromosome-level reference genomes for two strains of Caenorhabditis briggsae: an improved platform for comparative genomics.</title>
        <authorList>
            <person name="Stevens L."/>
            <person name="Andersen E.C."/>
        </authorList>
    </citation>
    <scope>NUCLEOTIDE SEQUENCE [LARGE SCALE GENOMIC DNA]</scope>
    <source>
        <strain evidence="1">QX1410_ONT</strain>
        <tissue evidence="1">Whole-organism</tissue>
    </source>
</reference>
<dbReference type="EMBL" id="CP090891">
    <property type="protein sequence ID" value="ULU14147.1"/>
    <property type="molecule type" value="Genomic_DNA"/>
</dbReference>